<protein>
    <submittedName>
        <fullName evidence="2">Uncharacterized protein</fullName>
    </submittedName>
</protein>
<feature type="region of interest" description="Disordered" evidence="1">
    <location>
        <begin position="176"/>
        <end position="308"/>
    </location>
</feature>
<sequence length="319" mass="34894">MCLRRSAQSLQLSTVGLIAVLEGVPDKRKPLGHLAECLRKMAGVLDGIANLRDPIDDADNGRNQPDSLDSRHDFMHVLQLNVNSFEPHAAPKTLHAAARLCDSFASPTTESHGVNIQTVPQVETDVMRVHHIHSNQRSKGRKIFEYLVNELSTWTTEDQLSISLSSTLLSKLRVESPPHPLSQARPSSSAPSAPSSAAPGGEPESGKRGEKRGHQDTHTEISSETHHSVNTDDTYDTSGEDPRPTKRRKPRSAPTALHLRQSRPLMSPSTTSLETDDAQLQADRRCPPTLVDGEHHHASQTSRGPSTVTEAVLVAEYKE</sequence>
<dbReference type="OrthoDB" id="3563077at2759"/>
<dbReference type="EMBL" id="JAAMPI010001324">
    <property type="protein sequence ID" value="KAF4625663.1"/>
    <property type="molecule type" value="Genomic_DNA"/>
</dbReference>
<organism evidence="2 3">
    <name type="scientific">Cudoniella acicularis</name>
    <dbReference type="NCBI Taxonomy" id="354080"/>
    <lineage>
        <taxon>Eukaryota</taxon>
        <taxon>Fungi</taxon>
        <taxon>Dikarya</taxon>
        <taxon>Ascomycota</taxon>
        <taxon>Pezizomycotina</taxon>
        <taxon>Leotiomycetes</taxon>
        <taxon>Helotiales</taxon>
        <taxon>Tricladiaceae</taxon>
        <taxon>Cudoniella</taxon>
    </lineage>
</organism>
<accession>A0A8H4VWW6</accession>
<feature type="compositionally biased region" description="Basic and acidic residues" evidence="1">
    <location>
        <begin position="204"/>
        <end position="230"/>
    </location>
</feature>
<comment type="caution">
    <text evidence="2">The sequence shown here is derived from an EMBL/GenBank/DDBJ whole genome shotgun (WGS) entry which is preliminary data.</text>
</comment>
<reference evidence="2 3" key="1">
    <citation type="submission" date="2020-03" db="EMBL/GenBank/DDBJ databases">
        <title>Draft Genome Sequence of Cudoniella acicularis.</title>
        <authorList>
            <person name="Buettner E."/>
            <person name="Kellner H."/>
        </authorList>
    </citation>
    <scope>NUCLEOTIDE SEQUENCE [LARGE SCALE GENOMIC DNA]</scope>
    <source>
        <strain evidence="2 3">DSM 108380</strain>
    </source>
</reference>
<proteinExistence type="predicted"/>
<evidence type="ECO:0000313" key="2">
    <source>
        <dbReference type="EMBL" id="KAF4625663.1"/>
    </source>
</evidence>
<evidence type="ECO:0000256" key="1">
    <source>
        <dbReference type="SAM" id="MobiDB-lite"/>
    </source>
</evidence>
<evidence type="ECO:0000313" key="3">
    <source>
        <dbReference type="Proteomes" id="UP000566819"/>
    </source>
</evidence>
<gene>
    <name evidence="2" type="ORF">G7Y89_g12505</name>
</gene>
<dbReference type="AlphaFoldDB" id="A0A8H4VWW6"/>
<name>A0A8H4VWW6_9HELO</name>
<feature type="compositionally biased region" description="Polar residues" evidence="1">
    <location>
        <begin position="299"/>
        <end position="308"/>
    </location>
</feature>
<feature type="compositionally biased region" description="Basic and acidic residues" evidence="1">
    <location>
        <begin position="282"/>
        <end position="297"/>
    </location>
</feature>
<feature type="compositionally biased region" description="Low complexity" evidence="1">
    <location>
        <begin position="186"/>
        <end position="202"/>
    </location>
</feature>
<dbReference type="Proteomes" id="UP000566819">
    <property type="component" value="Unassembled WGS sequence"/>
</dbReference>
<keyword evidence="3" id="KW-1185">Reference proteome</keyword>